<gene>
    <name evidence="1" type="ORF">UU67_C0008G0007</name>
</gene>
<sequence length="86" mass="9833">MSKELKNKAEIISADLGFSSIQEVVRVLLTKLSKKEFSLKVEEAEEINYLSPAAEKKFRKAVADIKAGRNIYKPKDKREFFALLRS</sequence>
<evidence type="ECO:0000313" key="1">
    <source>
        <dbReference type="EMBL" id="KKS14075.1"/>
    </source>
</evidence>
<dbReference type="EMBL" id="LCBN01000008">
    <property type="protein sequence ID" value="KKS14075.1"/>
    <property type="molecule type" value="Genomic_DNA"/>
</dbReference>
<protein>
    <submittedName>
        <fullName evidence="1">Uncharacterized protein</fullName>
    </submittedName>
</protein>
<comment type="caution">
    <text evidence="1">The sequence shown here is derived from an EMBL/GenBank/DDBJ whole genome shotgun (WGS) entry which is preliminary data.</text>
</comment>
<evidence type="ECO:0000313" key="2">
    <source>
        <dbReference type="Proteomes" id="UP000034753"/>
    </source>
</evidence>
<dbReference type="AlphaFoldDB" id="A0A0G0WMP9"/>
<proteinExistence type="predicted"/>
<reference evidence="1 2" key="1">
    <citation type="journal article" date="2015" name="Nature">
        <title>rRNA introns, odd ribosomes, and small enigmatic genomes across a large radiation of phyla.</title>
        <authorList>
            <person name="Brown C.T."/>
            <person name="Hug L.A."/>
            <person name="Thomas B.C."/>
            <person name="Sharon I."/>
            <person name="Castelle C.J."/>
            <person name="Singh A."/>
            <person name="Wilkins M.J."/>
            <person name="Williams K.H."/>
            <person name="Banfield J.F."/>
        </authorList>
    </citation>
    <scope>NUCLEOTIDE SEQUENCE [LARGE SCALE GENOMIC DNA]</scope>
</reference>
<dbReference type="Proteomes" id="UP000034753">
    <property type="component" value="Unassembled WGS sequence"/>
</dbReference>
<accession>A0A0G0WMP9</accession>
<name>A0A0G0WMP9_9BACT</name>
<organism evidence="1 2">
    <name type="scientific">Candidatus Daviesbacteria bacterium GW2011_GWB1_41_5</name>
    <dbReference type="NCBI Taxonomy" id="1618429"/>
    <lineage>
        <taxon>Bacteria</taxon>
        <taxon>Candidatus Daviesiibacteriota</taxon>
    </lineage>
</organism>